<feature type="domain" description="LUD" evidence="1">
    <location>
        <begin position="54"/>
        <end position="247"/>
    </location>
</feature>
<dbReference type="RefSeq" id="WP_015903298.1">
    <property type="nucleotide sequence ID" value="NC_012108.1"/>
</dbReference>
<keyword evidence="3" id="KW-1185">Reference proteome</keyword>
<dbReference type="EMBL" id="CP001087">
    <property type="protein sequence ID" value="ACN14511.1"/>
    <property type="molecule type" value="Genomic_DNA"/>
</dbReference>
<dbReference type="Proteomes" id="UP000000442">
    <property type="component" value="Chromosome"/>
</dbReference>
<dbReference type="PANTHER" id="PTHR43682">
    <property type="entry name" value="LACTATE UTILIZATION PROTEIN C"/>
    <property type="match status" value="1"/>
</dbReference>
<sequence length="250" mass="27876">MDPEKQFINTIKTALGRPGNQPPADLFTTSPSQEEKTLLEKIRTRTHQERVPLIEQLRQTVPSLHMDLHLEAGIEEAARAIGRLILEKEPEWGTSKSVVCWDHPLINQLKLSEVAELGQIPIHNTGYDGTDPQRKKEIRSQVEASFIGITSADYCIAATATLAMKTRPGHARSVSLVPSIHVAVVREEQLLADLRELYTLLKWDEAERKEGLTRNLTLISGPSKTADIELVMVHGAHGPRELHLFIIAAD</sequence>
<evidence type="ECO:0000313" key="3">
    <source>
        <dbReference type="Proteomes" id="UP000000442"/>
    </source>
</evidence>
<dbReference type="InterPro" id="IPR037171">
    <property type="entry name" value="NagB/RpiA_transferase-like"/>
</dbReference>
<dbReference type="eggNOG" id="COG1556">
    <property type="taxonomic scope" value="Bacteria"/>
</dbReference>
<dbReference type="InterPro" id="IPR003741">
    <property type="entry name" value="LUD_dom"/>
</dbReference>
<dbReference type="STRING" id="177437.HRM2_14020"/>
<dbReference type="AlphaFoldDB" id="C0Q9E7"/>
<evidence type="ECO:0000259" key="1">
    <source>
        <dbReference type="Pfam" id="PF02589"/>
    </source>
</evidence>
<dbReference type="Gene3D" id="3.40.50.10420">
    <property type="entry name" value="NagB/RpiA/CoA transferase-like"/>
    <property type="match status" value="1"/>
</dbReference>
<name>C0Q9E7_DESAH</name>
<organism evidence="2 3">
    <name type="scientific">Desulforapulum autotrophicum (strain ATCC 43914 / DSM 3382 / VKM B-1955 / HRM2)</name>
    <name type="common">Desulfobacterium autotrophicum</name>
    <dbReference type="NCBI Taxonomy" id="177437"/>
    <lineage>
        <taxon>Bacteria</taxon>
        <taxon>Pseudomonadati</taxon>
        <taxon>Thermodesulfobacteriota</taxon>
        <taxon>Desulfobacteria</taxon>
        <taxon>Desulfobacterales</taxon>
        <taxon>Desulfobacteraceae</taxon>
        <taxon>Desulforapulum</taxon>
    </lineage>
</organism>
<dbReference type="SUPFAM" id="SSF100950">
    <property type="entry name" value="NagB/RpiA/CoA transferase-like"/>
    <property type="match status" value="1"/>
</dbReference>
<evidence type="ECO:0000313" key="2">
    <source>
        <dbReference type="EMBL" id="ACN14511.1"/>
    </source>
</evidence>
<dbReference type="KEGG" id="dat:HRM2_14020"/>
<gene>
    <name evidence="2" type="ordered locus">HRM2_14020</name>
</gene>
<dbReference type="PANTHER" id="PTHR43682:SF1">
    <property type="entry name" value="LACTATE UTILIZATION PROTEIN C"/>
    <property type="match status" value="1"/>
</dbReference>
<protein>
    <recommendedName>
        <fullName evidence="1">LUD domain-containing protein</fullName>
    </recommendedName>
</protein>
<dbReference type="Pfam" id="PF02589">
    <property type="entry name" value="LUD_dom"/>
    <property type="match status" value="1"/>
</dbReference>
<dbReference type="InterPro" id="IPR024185">
    <property type="entry name" value="FTHF_cligase-like_sf"/>
</dbReference>
<proteinExistence type="predicted"/>
<accession>C0Q9E7</accession>
<reference evidence="2 3" key="1">
    <citation type="journal article" date="2009" name="Environ. Microbiol.">
        <title>Genome sequence of Desulfobacterium autotrophicum HRM2, a marine sulfate reducer oxidizing organic carbon completely to carbon dioxide.</title>
        <authorList>
            <person name="Strittmatter A.W."/>
            <person name="Liesegang H."/>
            <person name="Rabus R."/>
            <person name="Decker I."/>
            <person name="Amann J."/>
            <person name="Andres S."/>
            <person name="Henne A."/>
            <person name="Fricke W.F."/>
            <person name="Martinez-Arias R."/>
            <person name="Bartels D."/>
            <person name="Goesmann A."/>
            <person name="Krause L."/>
            <person name="Puehler A."/>
            <person name="Klenk H.P."/>
            <person name="Richter M."/>
            <person name="Schuler M."/>
            <person name="Gloeckner F.O."/>
            <person name="Meyerdierks A."/>
            <person name="Gottschalk G."/>
            <person name="Amann R."/>
        </authorList>
    </citation>
    <scope>NUCLEOTIDE SEQUENCE [LARGE SCALE GENOMIC DNA]</scope>
    <source>
        <strain evidence="3">ATCC 43914 / DSM 3382 / HRM2</strain>
    </source>
</reference>
<dbReference type="HOGENOM" id="CLU_090664_1_1_7"/>